<evidence type="ECO:0000313" key="4">
    <source>
        <dbReference type="Proteomes" id="UP000198420"/>
    </source>
</evidence>
<comment type="similarity">
    <text evidence="1">Belongs to the thioesterase family.</text>
</comment>
<dbReference type="InterPro" id="IPR012223">
    <property type="entry name" value="TEII"/>
</dbReference>
<dbReference type="OrthoDB" id="8480037at2"/>
<dbReference type="GO" id="GO:0008610">
    <property type="term" value="P:lipid biosynthetic process"/>
    <property type="evidence" value="ECO:0007669"/>
    <property type="project" value="TreeGrafter"/>
</dbReference>
<organism evidence="3 4">
    <name type="scientific">Actinomadura mexicana</name>
    <dbReference type="NCBI Taxonomy" id="134959"/>
    <lineage>
        <taxon>Bacteria</taxon>
        <taxon>Bacillati</taxon>
        <taxon>Actinomycetota</taxon>
        <taxon>Actinomycetes</taxon>
        <taxon>Streptosporangiales</taxon>
        <taxon>Thermomonosporaceae</taxon>
        <taxon>Actinomadura</taxon>
    </lineage>
</organism>
<dbReference type="EMBL" id="FZNP01000004">
    <property type="protein sequence ID" value="SNR59798.1"/>
    <property type="molecule type" value="Genomic_DNA"/>
</dbReference>
<dbReference type="PANTHER" id="PTHR11487:SF0">
    <property type="entry name" value="S-ACYL FATTY ACID SYNTHASE THIOESTERASE, MEDIUM CHAIN"/>
    <property type="match status" value="1"/>
</dbReference>
<dbReference type="InterPro" id="IPR001031">
    <property type="entry name" value="Thioesterase"/>
</dbReference>
<sequence length="248" mass="26849">MSTPDRGGWIRSFGRVPGEVRLFCFPHAGGAASYFYPWSGSLGPGIELLAVQYPGRQDRGGERCAGTIAELADRIHGALGPWLPETYAFFGHSMGAVVAFEVASRIAREGGRGPAHLFASGRRAPSRHRHEDLHRADTPAFLAELRSLGGTDPRILADEELLNLTLPTVRADYAAVETYRFDSAPPLTCDITALVGDRDPKTGIDEAAAWGRHTTGKFDLRVYPGGHFYLNDCRAGLLDVISSSLSAR</sequence>
<gene>
    <name evidence="3" type="ORF">SAMN06265355_104469</name>
</gene>
<evidence type="ECO:0000313" key="3">
    <source>
        <dbReference type="EMBL" id="SNR59798.1"/>
    </source>
</evidence>
<dbReference type="RefSeq" id="WP_089312146.1">
    <property type="nucleotide sequence ID" value="NZ_FZNP01000004.1"/>
</dbReference>
<evidence type="ECO:0000256" key="1">
    <source>
        <dbReference type="ARBA" id="ARBA00007169"/>
    </source>
</evidence>
<keyword evidence="4" id="KW-1185">Reference proteome</keyword>
<protein>
    <submittedName>
        <fullName evidence="3">Surfactin synthase thioesterase subunit</fullName>
    </submittedName>
</protein>
<dbReference type="SUPFAM" id="SSF53474">
    <property type="entry name" value="alpha/beta-Hydrolases"/>
    <property type="match status" value="1"/>
</dbReference>
<name>A0A238XMH3_9ACTN</name>
<dbReference type="PANTHER" id="PTHR11487">
    <property type="entry name" value="THIOESTERASE"/>
    <property type="match status" value="1"/>
</dbReference>
<proteinExistence type="inferred from homology"/>
<evidence type="ECO:0000259" key="2">
    <source>
        <dbReference type="Pfam" id="PF00975"/>
    </source>
</evidence>
<dbReference type="Pfam" id="PF00975">
    <property type="entry name" value="Thioesterase"/>
    <property type="match status" value="1"/>
</dbReference>
<dbReference type="Gene3D" id="3.40.50.1820">
    <property type="entry name" value="alpha/beta hydrolase"/>
    <property type="match status" value="1"/>
</dbReference>
<accession>A0A238XMH3</accession>
<dbReference type="Proteomes" id="UP000198420">
    <property type="component" value="Unassembled WGS sequence"/>
</dbReference>
<dbReference type="InterPro" id="IPR029058">
    <property type="entry name" value="AB_hydrolase_fold"/>
</dbReference>
<reference evidence="4" key="1">
    <citation type="submission" date="2017-06" db="EMBL/GenBank/DDBJ databases">
        <authorList>
            <person name="Varghese N."/>
            <person name="Submissions S."/>
        </authorList>
    </citation>
    <scope>NUCLEOTIDE SEQUENCE [LARGE SCALE GENOMIC DNA]</scope>
    <source>
        <strain evidence="4">DSM 44485</strain>
    </source>
</reference>
<feature type="domain" description="Thioesterase" evidence="2">
    <location>
        <begin position="21"/>
        <end position="242"/>
    </location>
</feature>
<dbReference type="AlphaFoldDB" id="A0A238XMH3"/>